<evidence type="ECO:0000256" key="2">
    <source>
        <dbReference type="ARBA" id="ARBA00023242"/>
    </source>
</evidence>
<dbReference type="PANTHER" id="PTHR12214:SF0">
    <property type="entry name" value="LD29489P"/>
    <property type="match status" value="1"/>
</dbReference>
<comment type="subcellular location">
    <subcellularLocation>
        <location evidence="1">Nucleus</location>
    </subcellularLocation>
</comment>
<evidence type="ECO:0000256" key="1">
    <source>
        <dbReference type="ARBA" id="ARBA00004123"/>
    </source>
</evidence>
<organism evidence="4 5">
    <name type="scientific">Aulographum hederae CBS 113979</name>
    <dbReference type="NCBI Taxonomy" id="1176131"/>
    <lineage>
        <taxon>Eukaryota</taxon>
        <taxon>Fungi</taxon>
        <taxon>Dikarya</taxon>
        <taxon>Ascomycota</taxon>
        <taxon>Pezizomycotina</taxon>
        <taxon>Dothideomycetes</taxon>
        <taxon>Pleosporomycetidae</taxon>
        <taxon>Aulographales</taxon>
        <taxon>Aulographaceae</taxon>
    </lineage>
</organism>
<keyword evidence="5" id="KW-1185">Reference proteome</keyword>
<dbReference type="GO" id="GO:0071008">
    <property type="term" value="C:U2-type post-mRNA release spliceosomal complex"/>
    <property type="evidence" value="ECO:0007669"/>
    <property type="project" value="InterPro"/>
</dbReference>
<feature type="compositionally biased region" description="Basic residues" evidence="3">
    <location>
        <begin position="1"/>
        <end position="13"/>
    </location>
</feature>
<gene>
    <name evidence="4" type="ORF">K402DRAFT_443495</name>
</gene>
<feature type="region of interest" description="Disordered" evidence="3">
    <location>
        <begin position="187"/>
        <end position="338"/>
    </location>
</feature>
<dbReference type="AlphaFoldDB" id="A0A6G1HFX5"/>
<feature type="compositionally biased region" description="Basic and acidic residues" evidence="3">
    <location>
        <begin position="366"/>
        <end position="383"/>
    </location>
</feature>
<feature type="compositionally biased region" description="Low complexity" evidence="3">
    <location>
        <begin position="131"/>
        <end position="148"/>
    </location>
</feature>
<feature type="compositionally biased region" description="Polar residues" evidence="3">
    <location>
        <begin position="64"/>
        <end position="74"/>
    </location>
</feature>
<dbReference type="InterPro" id="IPR028211">
    <property type="entry name" value="Ntr2"/>
</dbReference>
<feature type="compositionally biased region" description="Acidic residues" evidence="3">
    <location>
        <begin position="192"/>
        <end position="202"/>
    </location>
</feature>
<feature type="region of interest" description="Disordered" evidence="3">
    <location>
        <begin position="1"/>
        <end position="173"/>
    </location>
</feature>
<dbReference type="Pfam" id="PF15458">
    <property type="entry name" value="NTR2"/>
    <property type="match status" value="1"/>
</dbReference>
<dbReference type="InterPro" id="IPR012890">
    <property type="entry name" value="GCFC2-like"/>
</dbReference>
<keyword evidence="2" id="KW-0539">Nucleus</keyword>
<feature type="compositionally biased region" description="Polar residues" evidence="3">
    <location>
        <begin position="415"/>
        <end position="431"/>
    </location>
</feature>
<reference evidence="4" key="1">
    <citation type="journal article" date="2020" name="Stud. Mycol.">
        <title>101 Dothideomycetes genomes: a test case for predicting lifestyles and emergence of pathogens.</title>
        <authorList>
            <person name="Haridas S."/>
            <person name="Albert R."/>
            <person name="Binder M."/>
            <person name="Bloem J."/>
            <person name="Labutti K."/>
            <person name="Salamov A."/>
            <person name="Andreopoulos B."/>
            <person name="Baker S."/>
            <person name="Barry K."/>
            <person name="Bills G."/>
            <person name="Bluhm B."/>
            <person name="Cannon C."/>
            <person name="Castanera R."/>
            <person name="Culley D."/>
            <person name="Daum C."/>
            <person name="Ezra D."/>
            <person name="Gonzalez J."/>
            <person name="Henrissat B."/>
            <person name="Kuo A."/>
            <person name="Liang C."/>
            <person name="Lipzen A."/>
            <person name="Lutzoni F."/>
            <person name="Magnuson J."/>
            <person name="Mondo S."/>
            <person name="Nolan M."/>
            <person name="Ohm R."/>
            <person name="Pangilinan J."/>
            <person name="Park H.-J."/>
            <person name="Ramirez L."/>
            <person name="Alfaro M."/>
            <person name="Sun H."/>
            <person name="Tritt A."/>
            <person name="Yoshinaga Y."/>
            <person name="Zwiers L.-H."/>
            <person name="Turgeon B."/>
            <person name="Goodwin S."/>
            <person name="Spatafora J."/>
            <person name="Crous P."/>
            <person name="Grigoriev I."/>
        </authorList>
    </citation>
    <scope>NUCLEOTIDE SEQUENCE</scope>
    <source>
        <strain evidence="4">CBS 113979</strain>
    </source>
</reference>
<feature type="compositionally biased region" description="Basic and acidic residues" evidence="3">
    <location>
        <begin position="76"/>
        <end position="85"/>
    </location>
</feature>
<proteinExistence type="predicted"/>
<feature type="compositionally biased region" description="Acidic residues" evidence="3">
    <location>
        <begin position="230"/>
        <end position="242"/>
    </location>
</feature>
<dbReference type="Proteomes" id="UP000800041">
    <property type="component" value="Unassembled WGS sequence"/>
</dbReference>
<feature type="compositionally biased region" description="Basic and acidic residues" evidence="3">
    <location>
        <begin position="203"/>
        <end position="229"/>
    </location>
</feature>
<sequence>MKKSSAARRVPRKVTRDDDDDEPTSTGNDAEAGQPKEPVVKRPNIKKNRASFSPAQIEGDHDSNFTPKKSNLSRLASERNAERKSRASLPSDRLPFRATADESRPSYSKDYLQELRNATPSRPADLDSKSSSKAFSSSGPSSSDISTKFGPLATASSAHIPTEAEIREKKQRRARLAKENEYISLYGSASEDNAEPADGEFDPEFRPRDLLRRQDIHEKEKYPESRIVHDDEDIAEGFEEYTEDGRLGLSRKARKQQKERQRKEMESLIQDAEGVGLGSDEDSEDDSEEERNKAFEAAQTRHGTYNTAFAETSKSSAKGRKGAIAGPPKERPLPDLSDTMARLKNQLKTASAKRKMQQQALDELENEKKDLESREGFIQDGLKDAGEKYEKLRSEIWRNAGNAAGAPPPAERGLNRSTQHQRLVNNKQNFSVAPKRYKKLKQ</sequence>
<dbReference type="GO" id="GO:0003677">
    <property type="term" value="F:DNA binding"/>
    <property type="evidence" value="ECO:0007669"/>
    <property type="project" value="InterPro"/>
</dbReference>
<dbReference type="GO" id="GO:0000390">
    <property type="term" value="P:spliceosomal complex disassembly"/>
    <property type="evidence" value="ECO:0007669"/>
    <property type="project" value="InterPro"/>
</dbReference>
<feature type="compositionally biased region" description="Basic and acidic residues" evidence="3">
    <location>
        <begin position="256"/>
        <end position="266"/>
    </location>
</feature>
<dbReference type="EMBL" id="ML977138">
    <property type="protein sequence ID" value="KAF1992083.1"/>
    <property type="molecule type" value="Genomic_DNA"/>
</dbReference>
<feature type="region of interest" description="Disordered" evidence="3">
    <location>
        <begin position="400"/>
        <end position="442"/>
    </location>
</feature>
<protein>
    <submittedName>
        <fullName evidence="4">Uncharacterized protein</fullName>
    </submittedName>
</protein>
<feature type="compositionally biased region" description="Polar residues" evidence="3">
    <location>
        <begin position="301"/>
        <end position="316"/>
    </location>
</feature>
<name>A0A6G1HFX5_9PEZI</name>
<evidence type="ECO:0000256" key="3">
    <source>
        <dbReference type="SAM" id="MobiDB-lite"/>
    </source>
</evidence>
<accession>A0A6G1HFX5</accession>
<feature type="compositionally biased region" description="Acidic residues" evidence="3">
    <location>
        <begin position="279"/>
        <end position="289"/>
    </location>
</feature>
<dbReference type="OrthoDB" id="429427at2759"/>
<evidence type="ECO:0000313" key="4">
    <source>
        <dbReference type="EMBL" id="KAF1992083.1"/>
    </source>
</evidence>
<feature type="region of interest" description="Disordered" evidence="3">
    <location>
        <begin position="350"/>
        <end position="383"/>
    </location>
</feature>
<dbReference type="PANTHER" id="PTHR12214">
    <property type="entry name" value="GC-RICH SEQUENCE DNA-BINDING FACTOR"/>
    <property type="match status" value="1"/>
</dbReference>
<evidence type="ECO:0000313" key="5">
    <source>
        <dbReference type="Proteomes" id="UP000800041"/>
    </source>
</evidence>